<dbReference type="InterPro" id="IPR042070">
    <property type="entry name" value="PucR_C-HTH_sf"/>
</dbReference>
<dbReference type="Proteomes" id="UP000252100">
    <property type="component" value="Chromosome"/>
</dbReference>
<evidence type="ECO:0000256" key="1">
    <source>
        <dbReference type="ARBA" id="ARBA00006754"/>
    </source>
</evidence>
<dbReference type="Pfam" id="PF02830">
    <property type="entry name" value="V4R"/>
    <property type="match status" value="1"/>
</dbReference>
<dbReference type="RefSeq" id="WP_114374487.1">
    <property type="nucleotide sequence ID" value="NZ_CP031092.1"/>
</dbReference>
<dbReference type="Pfam" id="PF17853">
    <property type="entry name" value="GGDEF_2"/>
    <property type="match status" value="1"/>
</dbReference>
<dbReference type="InterPro" id="IPR004096">
    <property type="entry name" value="V4R"/>
</dbReference>
<dbReference type="Gene3D" id="1.10.10.2840">
    <property type="entry name" value="PucR C-terminal helix-turn-helix domain"/>
    <property type="match status" value="1"/>
</dbReference>
<evidence type="ECO:0000313" key="4">
    <source>
        <dbReference type="Proteomes" id="UP000252100"/>
    </source>
</evidence>
<feature type="domain" description="4-vinyl reductase 4VR" evidence="2">
    <location>
        <begin position="118"/>
        <end position="180"/>
    </location>
</feature>
<dbReference type="Pfam" id="PF06505">
    <property type="entry name" value="XylR_N"/>
    <property type="match status" value="1"/>
</dbReference>
<dbReference type="SMART" id="SM00989">
    <property type="entry name" value="V4R"/>
    <property type="match status" value="1"/>
</dbReference>
<keyword evidence="4" id="KW-1185">Reference proteome</keyword>
<accession>A0A345C1F2</accession>
<dbReference type="EMBL" id="CP031092">
    <property type="protein sequence ID" value="AXF57033.1"/>
    <property type="molecule type" value="Genomic_DNA"/>
</dbReference>
<gene>
    <name evidence="3" type="ORF">DT065_14175</name>
</gene>
<dbReference type="KEGG" id="rue:DT065_14175"/>
<dbReference type="AlphaFoldDB" id="A0A345C1F2"/>
<dbReference type="InterPro" id="IPR024096">
    <property type="entry name" value="NO_sig/Golgi_transp_ligand-bd"/>
</dbReference>
<evidence type="ECO:0000313" key="3">
    <source>
        <dbReference type="EMBL" id="AXF57033.1"/>
    </source>
</evidence>
<comment type="similarity">
    <text evidence="1">Belongs to the CdaR family.</text>
</comment>
<dbReference type="PANTHER" id="PTHR33744:SF1">
    <property type="entry name" value="DNA-BINDING TRANSCRIPTIONAL ACTIVATOR ADER"/>
    <property type="match status" value="1"/>
</dbReference>
<sequence length="618" mass="71080">MTFNENINNHIKDDDGKIYLDDERMILTSTSVFGTLRKDLMENISTDRTKGFLIRYGWNLGKNDAQKVLTKNFSSLKEILKQGPILHALKGYTKVKRSDLQIQFSQEGSVEAIHVEGMWSDSYEAEEYLRQFGNSETSVCHTLVGYASGYYSEICQQPVLFKEAACKAEGYNDCYYIGKTLPEWGGEIDEELKYFENATIVKELEDTYDQLLEERNNLAKTFAIHQRLTDELVNENDLQSIAEVIFQETQLPLVIEDSTFHMLAHSGLTPPLYDEVYENSGSLFHENRYFYDTKEIVGRSFNRLITPIKLKKKCVGYCSFIFNKGVDFSKVEYMILERAASVCSLYMLNEKSAFEATERMKGNFLEQIINGNLVSEKEILKRGAYINIDLNKPYYMVALKYNNHFIDSENELLFHEQVTEGIFQYFKQKSNTLIGQYAGTFILLIQMEHSDDEIKELGNKVIKHLDQKFKGHTFKMGVSTLAEQINQAPDRYEESLTALQMTDFVNNAILFDDLSMAGMLIHSKHKGAAEQKAKQLLGPLYEQREENAEFIKTLYVFLTHGGNLEKSMEDLSMSMSGLRYRIKKLEEMLGQKVRDPSNGYQLLLALQVLVAQRELTTD</sequence>
<reference evidence="3 4" key="1">
    <citation type="journal article" date="2018" name="J. Microbiol.">
        <title>Salicibibacter kimchii gen. nov., sp. nov., a moderately halophilic and alkalitolerant bacterium in the family Bacillaceae, isolated from kimchi.</title>
        <authorList>
            <person name="Jang J.Y."/>
            <person name="Oh Y.J."/>
            <person name="Lim S.K."/>
            <person name="Park H.K."/>
            <person name="Lee C."/>
            <person name="Kim J.Y."/>
            <person name="Lee M.A."/>
            <person name="Choi H.J."/>
        </authorList>
    </citation>
    <scope>NUCLEOTIDE SEQUENCE [LARGE SCALE GENOMIC DNA]</scope>
    <source>
        <strain evidence="3 4">NKC1-1</strain>
    </source>
</reference>
<dbReference type="InterPro" id="IPR041522">
    <property type="entry name" value="CdaR_GGDEF"/>
</dbReference>
<dbReference type="Pfam" id="PF13556">
    <property type="entry name" value="HTH_30"/>
    <property type="match status" value="1"/>
</dbReference>
<dbReference type="OrthoDB" id="154713at2"/>
<evidence type="ECO:0000259" key="2">
    <source>
        <dbReference type="SMART" id="SM00989"/>
    </source>
</evidence>
<dbReference type="InterPro" id="IPR010523">
    <property type="entry name" value="XylR_N"/>
</dbReference>
<dbReference type="Gene3D" id="3.30.1380.20">
    <property type="entry name" value="Trafficking protein particle complex subunit 3"/>
    <property type="match status" value="1"/>
</dbReference>
<dbReference type="InterPro" id="IPR025736">
    <property type="entry name" value="PucR_C-HTH_dom"/>
</dbReference>
<dbReference type="InterPro" id="IPR051448">
    <property type="entry name" value="CdaR-like_regulators"/>
</dbReference>
<dbReference type="PANTHER" id="PTHR33744">
    <property type="entry name" value="CARBOHYDRATE DIACID REGULATOR"/>
    <property type="match status" value="1"/>
</dbReference>
<protein>
    <recommendedName>
        <fullName evidence="2">4-vinyl reductase 4VR domain-containing protein</fullName>
    </recommendedName>
</protein>
<dbReference type="SUPFAM" id="SSF111126">
    <property type="entry name" value="Ligand-binding domain in the NO signalling and Golgi transport"/>
    <property type="match status" value="1"/>
</dbReference>
<name>A0A345C1F2_9BACI</name>
<organism evidence="3 4">
    <name type="scientific">Salicibibacter kimchii</name>
    <dbReference type="NCBI Taxonomy" id="2099786"/>
    <lineage>
        <taxon>Bacteria</taxon>
        <taxon>Bacillati</taxon>
        <taxon>Bacillota</taxon>
        <taxon>Bacilli</taxon>
        <taxon>Bacillales</taxon>
        <taxon>Bacillaceae</taxon>
        <taxon>Salicibibacter</taxon>
    </lineage>
</organism>
<proteinExistence type="inferred from homology"/>